<name>D4YQJ4_9MICO</name>
<sequence length="45" mass="4888">MSSGPAVPEVVAGLPFPRWLRGARTSRTATCQYELIFSEHLAGAR</sequence>
<protein>
    <submittedName>
        <fullName evidence="1">Uncharacterized protein</fullName>
    </submittedName>
</protein>
<proteinExistence type="predicted"/>
<dbReference type="Proteomes" id="UP000005714">
    <property type="component" value="Unassembled WGS sequence"/>
</dbReference>
<dbReference type="AlphaFoldDB" id="D4YQJ4"/>
<evidence type="ECO:0000313" key="2">
    <source>
        <dbReference type="Proteomes" id="UP000005714"/>
    </source>
</evidence>
<keyword evidence="2" id="KW-1185">Reference proteome</keyword>
<comment type="caution">
    <text evidence="1">The sequence shown here is derived from an EMBL/GenBank/DDBJ whole genome shotgun (WGS) entry which is preliminary data.</text>
</comment>
<dbReference type="STRING" id="585530.HMPREF0183_2204"/>
<accession>D4YQJ4</accession>
<dbReference type="EMBL" id="ADNU01000074">
    <property type="protein sequence ID" value="EFG46482.1"/>
    <property type="molecule type" value="Genomic_DNA"/>
</dbReference>
<reference evidence="1 2" key="1">
    <citation type="submission" date="2010-04" db="EMBL/GenBank/DDBJ databases">
        <authorList>
            <person name="Qin X."/>
            <person name="Bachman B."/>
            <person name="Battles P."/>
            <person name="Bell A."/>
            <person name="Bess C."/>
            <person name="Bickham C."/>
            <person name="Chaboub L."/>
            <person name="Chen D."/>
            <person name="Coyle M."/>
            <person name="Deiros D.R."/>
            <person name="Dinh H."/>
            <person name="Forbes L."/>
            <person name="Fowler G."/>
            <person name="Francisco L."/>
            <person name="Fu Q."/>
            <person name="Gubbala S."/>
            <person name="Hale W."/>
            <person name="Han Y."/>
            <person name="Hemphill L."/>
            <person name="Highlander S.K."/>
            <person name="Hirani K."/>
            <person name="Hogues M."/>
            <person name="Jackson L."/>
            <person name="Jakkamsetti A."/>
            <person name="Javaid M."/>
            <person name="Jiang H."/>
            <person name="Korchina V."/>
            <person name="Kovar C."/>
            <person name="Lara F."/>
            <person name="Lee S."/>
            <person name="Mata R."/>
            <person name="Mathew T."/>
            <person name="Moen C."/>
            <person name="Morales K."/>
            <person name="Munidasa M."/>
            <person name="Nazareth L."/>
            <person name="Ngo R."/>
            <person name="Nguyen L."/>
            <person name="Okwuonu G."/>
            <person name="Ongeri F."/>
            <person name="Patil S."/>
            <person name="Petrosino J."/>
            <person name="Pham C."/>
            <person name="Pham P."/>
            <person name="Pu L.-L."/>
            <person name="Puazo M."/>
            <person name="Raj R."/>
            <person name="Reid J."/>
            <person name="Rouhana J."/>
            <person name="Saada N."/>
            <person name="Shang Y."/>
            <person name="Simmons D."/>
            <person name="Thornton R."/>
            <person name="Warren J."/>
            <person name="Weissenberger G."/>
            <person name="Zhang J."/>
            <person name="Zhang L."/>
            <person name="Zhou C."/>
            <person name="Zhu D."/>
            <person name="Muzny D."/>
            <person name="Worley K."/>
            <person name="Gibbs R."/>
        </authorList>
    </citation>
    <scope>NUCLEOTIDE SEQUENCE [LARGE SCALE GENOMIC DNA]</scope>
    <source>
        <strain evidence="1 2">ATCC 49030</strain>
    </source>
</reference>
<gene>
    <name evidence="1" type="ORF">HMPREF0183_2204</name>
</gene>
<evidence type="ECO:0000313" key="1">
    <source>
        <dbReference type="EMBL" id="EFG46482.1"/>
    </source>
</evidence>
<organism evidence="1 2">
    <name type="scientific">Brevibacterium mcbrellneri ATCC 49030</name>
    <dbReference type="NCBI Taxonomy" id="585530"/>
    <lineage>
        <taxon>Bacteria</taxon>
        <taxon>Bacillati</taxon>
        <taxon>Actinomycetota</taxon>
        <taxon>Actinomycetes</taxon>
        <taxon>Micrococcales</taxon>
        <taxon>Brevibacteriaceae</taxon>
        <taxon>Brevibacterium</taxon>
    </lineage>
</organism>